<sequence length="136" mass="15765">MFNNTWNRIIEWFNDRSERNQLIRHFNQSARNSFICGTSPTLLNASISKGISLYRHQFSAWMNTGFRLQALSGRPLSKEEMVFIGNVILNDTELIRRLVVLGWDTLEVHDNVGTFGCRWKLIDYAQIGVALCQENK</sequence>
<proteinExistence type="predicted"/>
<evidence type="ECO:0000313" key="1">
    <source>
        <dbReference type="EMBL" id="RRD59606.1"/>
    </source>
</evidence>
<dbReference type="OrthoDB" id="1099315at2"/>
<gene>
    <name evidence="1" type="ORF">EII40_09315</name>
</gene>
<reference evidence="1 2" key="1">
    <citation type="submission" date="2018-11" db="EMBL/GenBank/DDBJ databases">
        <title>Genomes From Bacteria Associated with the Canine Oral Cavity: a Test Case for Automated Genome-Based Taxonomic Assignment.</title>
        <authorList>
            <person name="Coil D.A."/>
            <person name="Jospin G."/>
            <person name="Darling A.E."/>
            <person name="Wallis C."/>
            <person name="Davis I.J."/>
            <person name="Harris S."/>
            <person name="Eisen J.A."/>
            <person name="Holcombe L.J."/>
            <person name="O'Flynn C."/>
        </authorList>
    </citation>
    <scope>NUCLEOTIDE SEQUENCE [LARGE SCALE GENOMIC DNA]</scope>
    <source>
        <strain evidence="1 2">OH2617_COT-023</strain>
    </source>
</reference>
<dbReference type="EMBL" id="RQYS01000039">
    <property type="protein sequence ID" value="RRD59606.1"/>
    <property type="molecule type" value="Genomic_DNA"/>
</dbReference>
<name>A0A3P1XNF5_TANFO</name>
<comment type="caution">
    <text evidence="1">The sequence shown here is derived from an EMBL/GenBank/DDBJ whole genome shotgun (WGS) entry which is preliminary data.</text>
</comment>
<accession>A0A3P1XNF5</accession>
<dbReference type="RefSeq" id="WP_124751991.1">
    <property type="nucleotide sequence ID" value="NZ_RQYS01000039.1"/>
</dbReference>
<protein>
    <submittedName>
        <fullName evidence="1">Uncharacterized protein</fullName>
    </submittedName>
</protein>
<dbReference type="AlphaFoldDB" id="A0A3P1XNF5"/>
<dbReference type="Proteomes" id="UP000278609">
    <property type="component" value="Unassembled WGS sequence"/>
</dbReference>
<evidence type="ECO:0000313" key="2">
    <source>
        <dbReference type="Proteomes" id="UP000278609"/>
    </source>
</evidence>
<organism evidence="1 2">
    <name type="scientific">Tannerella forsythia</name>
    <name type="common">Bacteroides forsythus</name>
    <dbReference type="NCBI Taxonomy" id="28112"/>
    <lineage>
        <taxon>Bacteria</taxon>
        <taxon>Pseudomonadati</taxon>
        <taxon>Bacteroidota</taxon>
        <taxon>Bacteroidia</taxon>
        <taxon>Bacteroidales</taxon>
        <taxon>Tannerellaceae</taxon>
        <taxon>Tannerella</taxon>
    </lineage>
</organism>